<gene>
    <name evidence="2" type="ORF">GU927_001995</name>
</gene>
<organism evidence="2 3">
    <name type="scientific">Paragemmobacter amnigenus</name>
    <dbReference type="NCBI Taxonomy" id="2852097"/>
    <lineage>
        <taxon>Bacteria</taxon>
        <taxon>Pseudomonadati</taxon>
        <taxon>Pseudomonadota</taxon>
        <taxon>Alphaproteobacteria</taxon>
        <taxon>Rhodobacterales</taxon>
        <taxon>Paracoccaceae</taxon>
        <taxon>Paragemmobacter</taxon>
    </lineage>
</organism>
<dbReference type="Proteomes" id="UP000731907">
    <property type="component" value="Unassembled WGS sequence"/>
</dbReference>
<evidence type="ECO:0008006" key="4">
    <source>
        <dbReference type="Google" id="ProtNLM"/>
    </source>
</evidence>
<dbReference type="Gene3D" id="1.10.760.10">
    <property type="entry name" value="Cytochrome c-like domain"/>
    <property type="match status" value="1"/>
</dbReference>
<dbReference type="SUPFAM" id="SSF46626">
    <property type="entry name" value="Cytochrome c"/>
    <property type="match status" value="1"/>
</dbReference>
<evidence type="ECO:0000313" key="2">
    <source>
        <dbReference type="EMBL" id="MBU9696610.1"/>
    </source>
</evidence>
<dbReference type="RefSeq" id="WP_161760649.1">
    <property type="nucleotide sequence ID" value="NZ_JAAATX020000001.1"/>
</dbReference>
<dbReference type="EMBL" id="JAAATX020000001">
    <property type="protein sequence ID" value="MBU9696610.1"/>
    <property type="molecule type" value="Genomic_DNA"/>
</dbReference>
<accession>A0ABS6IZ65</accession>
<feature type="chain" id="PRO_5045324583" description="Cytochrome c domain-containing protein" evidence="1">
    <location>
        <begin position="21"/>
        <end position="176"/>
    </location>
</feature>
<feature type="signal peptide" evidence="1">
    <location>
        <begin position="1"/>
        <end position="20"/>
    </location>
</feature>
<proteinExistence type="predicted"/>
<comment type="caution">
    <text evidence="2">The sequence shown here is derived from an EMBL/GenBank/DDBJ whole genome shotgun (WGS) entry which is preliminary data.</text>
</comment>
<dbReference type="InterPro" id="IPR036909">
    <property type="entry name" value="Cyt_c-like_dom_sf"/>
</dbReference>
<sequence>MTGKLTLAVPVLVAATWAIAQEDTFAFIPDGGRTILAAALSADASLAGRLAAAATAEEWLSRIERGDLPGIAGLDDWQARTLADYLAYAAPVDPAALQPDGRDMTLERCQSCHIVTVVVTQARTREAWLGTLAKPSHVEIPLTTPERDQLADYLAVNAGLPIDAIPPELRAGGASY</sequence>
<keyword evidence="1" id="KW-0732">Signal</keyword>
<reference evidence="2 3" key="1">
    <citation type="submission" date="2021-06" db="EMBL/GenBank/DDBJ databases">
        <title>Rhodobacteraceae bacterium strain HSP-20.</title>
        <authorList>
            <person name="Chen W.-M."/>
        </authorList>
    </citation>
    <scope>NUCLEOTIDE SEQUENCE [LARGE SCALE GENOMIC DNA]</scope>
    <source>
        <strain evidence="2 3">HSP-20</strain>
    </source>
</reference>
<evidence type="ECO:0000256" key="1">
    <source>
        <dbReference type="SAM" id="SignalP"/>
    </source>
</evidence>
<keyword evidence="3" id="KW-1185">Reference proteome</keyword>
<name>A0ABS6IZ65_9RHOB</name>
<evidence type="ECO:0000313" key="3">
    <source>
        <dbReference type="Proteomes" id="UP000731907"/>
    </source>
</evidence>
<protein>
    <recommendedName>
        <fullName evidence="4">Cytochrome c domain-containing protein</fullName>
    </recommendedName>
</protein>